<evidence type="ECO:0000256" key="4">
    <source>
        <dbReference type="ARBA" id="ARBA00025804"/>
    </source>
</evidence>
<dbReference type="GO" id="GO:0006351">
    <property type="term" value="P:DNA-templated transcription"/>
    <property type="evidence" value="ECO:0007669"/>
    <property type="project" value="UniProtKB-UniRule"/>
</dbReference>
<feature type="binding site" evidence="5">
    <location>
        <position position="201"/>
    </location>
    <ligand>
        <name>[3Fe-4S] cluster</name>
        <dbReference type="ChEBI" id="CHEBI:21137"/>
    </ligand>
</feature>
<evidence type="ECO:0000313" key="8">
    <source>
        <dbReference type="Proteomes" id="UP000317158"/>
    </source>
</evidence>
<dbReference type="InterPro" id="IPR011263">
    <property type="entry name" value="DNA-dir_RNA_pol_RpoA/D/Rpb3"/>
</dbReference>
<reference evidence="7 8" key="1">
    <citation type="journal article" date="2019" name="Nat. Microbiol.">
        <title>Wide diversity of methane and short-chain alkane metabolisms in uncultured archaea.</title>
        <authorList>
            <person name="Borrel G."/>
            <person name="Adam P.S."/>
            <person name="McKay L.J."/>
            <person name="Chen L.X."/>
            <person name="Sierra-Garcia I.N."/>
            <person name="Sieber C.M."/>
            <person name="Letourneur Q."/>
            <person name="Ghozlane A."/>
            <person name="Andersen G.L."/>
            <person name="Li W.J."/>
            <person name="Hallam S.J."/>
            <person name="Muyzer G."/>
            <person name="de Oliveira V.M."/>
            <person name="Inskeep W.P."/>
            <person name="Banfield J.F."/>
            <person name="Gribaldo S."/>
        </authorList>
    </citation>
    <scope>NUCLEOTIDE SEQUENCE [LARGE SCALE GENOMIC DNA]</scope>
    <source>
        <strain evidence="7">NM1a</strain>
    </source>
</reference>
<evidence type="ECO:0000256" key="5">
    <source>
        <dbReference type="HAMAP-Rule" id="MF_00320"/>
    </source>
</evidence>
<dbReference type="InterPro" id="IPR050518">
    <property type="entry name" value="Rpo3/RPB3_RNA_Pol_subunit"/>
</dbReference>
<protein>
    <recommendedName>
        <fullName evidence="5">DNA-directed RNA polymerase subunit Rpo3</fullName>
        <ecNumber evidence="5">2.7.7.6</ecNumber>
    </recommendedName>
    <alternativeName>
        <fullName evidence="5">DNA-directed RNA polymerase subunit D</fullName>
    </alternativeName>
</protein>
<dbReference type="GO" id="GO:0051538">
    <property type="term" value="F:3 iron, 4 sulfur cluster binding"/>
    <property type="evidence" value="ECO:0007669"/>
    <property type="project" value="UniProtKB-KW"/>
</dbReference>
<dbReference type="InterPro" id="IPR011262">
    <property type="entry name" value="DNA-dir_RNA_pol_insert"/>
</dbReference>
<dbReference type="PROSITE" id="PS51379">
    <property type="entry name" value="4FE4S_FER_2"/>
    <property type="match status" value="1"/>
</dbReference>
<evidence type="ECO:0000256" key="2">
    <source>
        <dbReference type="ARBA" id="ARBA00022490"/>
    </source>
</evidence>
<keyword evidence="5" id="KW-0479">Metal-binding</keyword>
<comment type="similarity">
    <text evidence="4 5">Belongs to the archaeal Rpo3/eukaryotic RPB3 RNA polymerase subunit family.</text>
</comment>
<evidence type="ECO:0000256" key="1">
    <source>
        <dbReference type="ARBA" id="ARBA00022478"/>
    </source>
</evidence>
<dbReference type="SUPFAM" id="SSF56553">
    <property type="entry name" value="Insert subdomain of RNA polymerase alpha subunit"/>
    <property type="match status" value="1"/>
</dbReference>
<keyword evidence="3 5" id="KW-0804">Transcription</keyword>
<dbReference type="Gene3D" id="3.30.70.3110">
    <property type="match status" value="1"/>
</dbReference>
<dbReference type="SUPFAM" id="SSF55257">
    <property type="entry name" value="RBP11-like subunits of RNA polymerase"/>
    <property type="match status" value="1"/>
</dbReference>
<dbReference type="GO" id="GO:0000428">
    <property type="term" value="C:DNA-directed RNA polymerase complex"/>
    <property type="evidence" value="ECO:0007669"/>
    <property type="project" value="UniProtKB-KW"/>
</dbReference>
<dbReference type="CDD" id="cd07030">
    <property type="entry name" value="RNAP_D"/>
    <property type="match status" value="1"/>
</dbReference>
<keyword evidence="2 5" id="KW-0963">Cytoplasm</keyword>
<dbReference type="PROSITE" id="PS00198">
    <property type="entry name" value="4FE4S_FER_1"/>
    <property type="match status" value="1"/>
</dbReference>
<comment type="subunit">
    <text evidence="5">Part of the RNA polymerase complex.</text>
</comment>
<dbReference type="PANTHER" id="PTHR11800">
    <property type="entry name" value="DNA-DIRECTED RNA POLYMERASE"/>
    <property type="match status" value="1"/>
</dbReference>
<dbReference type="GO" id="GO:0003677">
    <property type="term" value="F:DNA binding"/>
    <property type="evidence" value="ECO:0007669"/>
    <property type="project" value="UniProtKB-UniRule"/>
</dbReference>
<name>A0A520KTT8_METT2</name>
<dbReference type="Pfam" id="PF01193">
    <property type="entry name" value="RNA_pol_L"/>
    <property type="match status" value="1"/>
</dbReference>
<keyword evidence="5" id="KW-0003">3Fe-4S</keyword>
<evidence type="ECO:0000256" key="3">
    <source>
        <dbReference type="ARBA" id="ARBA00023163"/>
    </source>
</evidence>
<dbReference type="GO" id="GO:0046872">
    <property type="term" value="F:metal ion binding"/>
    <property type="evidence" value="ECO:0007669"/>
    <property type="project" value="UniProtKB-KW"/>
</dbReference>
<dbReference type="InterPro" id="IPR017900">
    <property type="entry name" value="4Fe4S_Fe_S_CS"/>
</dbReference>
<dbReference type="GO" id="GO:0005737">
    <property type="term" value="C:cytoplasm"/>
    <property type="evidence" value="ECO:0007669"/>
    <property type="project" value="UniProtKB-SubCell"/>
</dbReference>
<comment type="function">
    <text evidence="5">DNA-dependent RNA polymerase (RNAP) catalyzes the transcription of DNA into RNA using the four ribonucleoside triphosphates as substrates.</text>
</comment>
<organism evidence="7 8">
    <name type="scientific">Methanoliparum thermophilum</name>
    <dbReference type="NCBI Taxonomy" id="2491083"/>
    <lineage>
        <taxon>Archaea</taxon>
        <taxon>Methanobacteriati</taxon>
        <taxon>Methanobacteriota</taxon>
        <taxon>Candidatus Methanoliparia</taxon>
        <taxon>Candidatus Methanoliparales</taxon>
        <taxon>Candidatus Methanoliparaceae</taxon>
        <taxon>Candidatus Methanoliparum</taxon>
    </lineage>
</organism>
<dbReference type="InterPro" id="IPR017896">
    <property type="entry name" value="4Fe4S_Fe-S-bd"/>
</dbReference>
<keyword evidence="5" id="KW-0408">Iron</keyword>
<keyword evidence="5" id="KW-0411">Iron-sulfur</keyword>
<dbReference type="GO" id="GO:0016491">
    <property type="term" value="F:oxidoreductase activity"/>
    <property type="evidence" value="ECO:0007669"/>
    <property type="project" value="UniProtKB-ARBA"/>
</dbReference>
<dbReference type="EC" id="2.7.7.6" evidence="5"/>
<dbReference type="Gene3D" id="2.170.120.12">
    <property type="entry name" value="DNA-directed RNA polymerase, insert domain"/>
    <property type="match status" value="1"/>
</dbReference>
<dbReference type="GO" id="GO:0003899">
    <property type="term" value="F:DNA-directed RNA polymerase activity"/>
    <property type="evidence" value="ECO:0007669"/>
    <property type="project" value="UniProtKB-UniRule"/>
</dbReference>
<dbReference type="SMART" id="SM00662">
    <property type="entry name" value="RPOLD"/>
    <property type="match status" value="1"/>
</dbReference>
<dbReference type="NCBIfam" id="NF001988">
    <property type="entry name" value="PRK00783.1"/>
    <property type="match status" value="1"/>
</dbReference>
<dbReference type="Proteomes" id="UP000317158">
    <property type="component" value="Unassembled WGS sequence"/>
</dbReference>
<gene>
    <name evidence="5" type="primary">rpo3</name>
    <name evidence="5" type="synonym">rpoD</name>
    <name evidence="7" type="ORF">EF806_01000</name>
</gene>
<dbReference type="GO" id="GO:0046983">
    <property type="term" value="F:protein dimerization activity"/>
    <property type="evidence" value="ECO:0007669"/>
    <property type="project" value="InterPro"/>
</dbReference>
<feature type="binding site" evidence="5">
    <location>
        <position position="204"/>
    </location>
    <ligand>
        <name>[3Fe-4S] cluster</name>
        <dbReference type="ChEBI" id="CHEBI:21137"/>
    </ligand>
</feature>
<sequence length="268" mass="29880">MIHVEILDYIDTNGKFLIKGVSTAFINAIRRVAMSEIPKLAVDFIRIYDNSSSLYNEMLASRIGLIPLKTDDLEFFKMPNECECNGEGCSSCQTILSLSAEGPKMVYSSDLVSTDSSVNPAYQDIPIVKLYEGQRVICEAIAKLGIGKNHAKWQATTICAYRNVAKIDIINCDLCGDCIKECPKGLLYIDKELRVKNILDCNLCRLCERTCSIDAIRVSLDEYQFIFNIESDGSINVKDIVNTAVDVIENKLINLKAGVAEIGQRRRT</sequence>
<dbReference type="InterPro" id="IPR022842">
    <property type="entry name" value="RNAP_Rpo3/Rpb3/RPAC1"/>
</dbReference>
<dbReference type="EMBL" id="RXIF01000002">
    <property type="protein sequence ID" value="RZN65499.1"/>
    <property type="molecule type" value="Genomic_DNA"/>
</dbReference>
<comment type="caution">
    <text evidence="7">The sequence shown here is derived from an EMBL/GenBank/DDBJ whole genome shotgun (WGS) entry which is preliminary data.</text>
</comment>
<dbReference type="AlphaFoldDB" id="A0A520KTT8"/>
<keyword evidence="5 7" id="KW-0548">Nucleotidyltransferase</keyword>
<dbReference type="Gene3D" id="3.30.1360.10">
    <property type="entry name" value="RNA polymerase, RBP11-like subunit"/>
    <property type="match status" value="1"/>
</dbReference>
<comment type="subcellular location">
    <subcellularLocation>
        <location evidence="5">Cytoplasm</location>
    </subcellularLocation>
</comment>
<accession>A0A520KTT8</accession>
<evidence type="ECO:0000259" key="6">
    <source>
        <dbReference type="PROSITE" id="PS51379"/>
    </source>
</evidence>
<keyword evidence="5 7" id="KW-0808">Transferase</keyword>
<feature type="binding site" evidence="5">
    <location>
        <position position="207"/>
    </location>
    <ligand>
        <name>[3Fe-4S] cluster</name>
        <dbReference type="ChEBI" id="CHEBI:21137"/>
    </ligand>
</feature>
<proteinExistence type="inferred from homology"/>
<feature type="domain" description="4Fe-4S ferredoxin-type" evidence="6">
    <location>
        <begin position="163"/>
        <end position="192"/>
    </location>
</feature>
<dbReference type="InterPro" id="IPR036643">
    <property type="entry name" value="RNApol_insert_sf"/>
</dbReference>
<dbReference type="PANTHER" id="PTHR11800:SF2">
    <property type="entry name" value="DNA-DIRECTED RNA POLYMERASE II SUBUNIT RPB3"/>
    <property type="match status" value="1"/>
</dbReference>
<comment type="catalytic activity">
    <reaction evidence="5">
        <text>RNA(n) + a ribonucleoside 5'-triphosphate = RNA(n+1) + diphosphate</text>
        <dbReference type="Rhea" id="RHEA:21248"/>
        <dbReference type="Rhea" id="RHEA-COMP:14527"/>
        <dbReference type="Rhea" id="RHEA-COMP:17342"/>
        <dbReference type="ChEBI" id="CHEBI:33019"/>
        <dbReference type="ChEBI" id="CHEBI:61557"/>
        <dbReference type="ChEBI" id="CHEBI:140395"/>
        <dbReference type="EC" id="2.7.7.6"/>
    </reaction>
</comment>
<dbReference type="HAMAP" id="MF_00320">
    <property type="entry name" value="RNApol_arch_Rpo3"/>
    <property type="match status" value="1"/>
</dbReference>
<dbReference type="Pfam" id="PF01000">
    <property type="entry name" value="RNA_pol_A_bac"/>
    <property type="match status" value="1"/>
</dbReference>
<keyword evidence="1 5" id="KW-0240">DNA-directed RNA polymerase</keyword>
<dbReference type="InterPro" id="IPR036603">
    <property type="entry name" value="RBP11-like"/>
</dbReference>
<evidence type="ECO:0000313" key="7">
    <source>
        <dbReference type="EMBL" id="RZN65499.1"/>
    </source>
</evidence>
<comment type="cofactor">
    <cofactor evidence="5">
        <name>[3Fe-4S] cluster</name>
        <dbReference type="ChEBI" id="CHEBI:21137"/>
    </cofactor>
    <text evidence="5">Binds 1 [3Fe-4S] cluster.</text>
</comment>